<sequence length="192" mass="22904">MDRNILNDAALWQQVKRGDTASFSCLFERYWEEMFSMAYRRLADEATAKDFVQNIFIHAWENRQQITVEDKLSPYLFTALKYSVIRHIYREAKQGTTDLPLSVYSLPDETEQRKQDHYEFDTLKEKVQWEIAAMPDKMREVFILSYEKELSVREIALRLSLSEQTVKNQVHNALKRLRLRLQSQSVYLPFIL</sequence>
<name>A0A1T4KM21_9BACT</name>
<dbReference type="InterPro" id="IPR007627">
    <property type="entry name" value="RNA_pol_sigma70_r2"/>
</dbReference>
<dbReference type="InterPro" id="IPR013249">
    <property type="entry name" value="RNA_pol_sigma70_r4_t2"/>
</dbReference>
<dbReference type="OrthoDB" id="665849at2"/>
<dbReference type="STRING" id="634771.SAMN04488128_101204"/>
<keyword evidence="3" id="KW-0731">Sigma factor</keyword>
<dbReference type="Proteomes" id="UP000190367">
    <property type="component" value="Unassembled WGS sequence"/>
</dbReference>
<evidence type="ECO:0000256" key="4">
    <source>
        <dbReference type="ARBA" id="ARBA00023163"/>
    </source>
</evidence>
<evidence type="ECO:0000256" key="1">
    <source>
        <dbReference type="ARBA" id="ARBA00010641"/>
    </source>
</evidence>
<dbReference type="EMBL" id="FUWZ01000001">
    <property type="protein sequence ID" value="SJZ43427.1"/>
    <property type="molecule type" value="Genomic_DNA"/>
</dbReference>
<keyword evidence="8" id="KW-1185">Reference proteome</keyword>
<organism evidence="7 8">
    <name type="scientific">Chitinophaga eiseniae</name>
    <dbReference type="NCBI Taxonomy" id="634771"/>
    <lineage>
        <taxon>Bacteria</taxon>
        <taxon>Pseudomonadati</taxon>
        <taxon>Bacteroidota</taxon>
        <taxon>Chitinophagia</taxon>
        <taxon>Chitinophagales</taxon>
        <taxon>Chitinophagaceae</taxon>
        <taxon>Chitinophaga</taxon>
    </lineage>
</organism>
<reference evidence="8" key="1">
    <citation type="submission" date="2017-02" db="EMBL/GenBank/DDBJ databases">
        <authorList>
            <person name="Varghese N."/>
            <person name="Submissions S."/>
        </authorList>
    </citation>
    <scope>NUCLEOTIDE SEQUENCE [LARGE SCALE GENOMIC DNA]</scope>
    <source>
        <strain evidence="8">DSM 22224</strain>
    </source>
</reference>
<dbReference type="SUPFAM" id="SSF88659">
    <property type="entry name" value="Sigma3 and sigma4 domains of RNA polymerase sigma factors"/>
    <property type="match status" value="1"/>
</dbReference>
<protein>
    <submittedName>
        <fullName evidence="7">RNA polymerase sigma-70 factor, ECF subfamily</fullName>
    </submittedName>
</protein>
<accession>A0A1T4KM21</accession>
<dbReference type="InterPro" id="IPR039425">
    <property type="entry name" value="RNA_pol_sigma-70-like"/>
</dbReference>
<evidence type="ECO:0000313" key="7">
    <source>
        <dbReference type="EMBL" id="SJZ43427.1"/>
    </source>
</evidence>
<evidence type="ECO:0000256" key="2">
    <source>
        <dbReference type="ARBA" id="ARBA00023015"/>
    </source>
</evidence>
<evidence type="ECO:0000256" key="3">
    <source>
        <dbReference type="ARBA" id="ARBA00023082"/>
    </source>
</evidence>
<dbReference type="GO" id="GO:0006352">
    <property type="term" value="P:DNA-templated transcription initiation"/>
    <property type="evidence" value="ECO:0007669"/>
    <property type="project" value="InterPro"/>
</dbReference>
<dbReference type="PANTHER" id="PTHR43133:SF46">
    <property type="entry name" value="RNA POLYMERASE SIGMA-70 FACTOR ECF SUBFAMILY"/>
    <property type="match status" value="1"/>
</dbReference>
<dbReference type="Gene3D" id="1.10.10.10">
    <property type="entry name" value="Winged helix-like DNA-binding domain superfamily/Winged helix DNA-binding domain"/>
    <property type="match status" value="1"/>
</dbReference>
<dbReference type="InterPro" id="IPR013324">
    <property type="entry name" value="RNA_pol_sigma_r3/r4-like"/>
</dbReference>
<dbReference type="GO" id="GO:0003677">
    <property type="term" value="F:DNA binding"/>
    <property type="evidence" value="ECO:0007669"/>
    <property type="project" value="InterPro"/>
</dbReference>
<dbReference type="InterPro" id="IPR036388">
    <property type="entry name" value="WH-like_DNA-bd_sf"/>
</dbReference>
<dbReference type="GO" id="GO:0016987">
    <property type="term" value="F:sigma factor activity"/>
    <property type="evidence" value="ECO:0007669"/>
    <property type="project" value="UniProtKB-KW"/>
</dbReference>
<dbReference type="InterPro" id="IPR013325">
    <property type="entry name" value="RNA_pol_sigma_r2"/>
</dbReference>
<dbReference type="Pfam" id="PF04542">
    <property type="entry name" value="Sigma70_r2"/>
    <property type="match status" value="1"/>
</dbReference>
<keyword evidence="2" id="KW-0805">Transcription regulation</keyword>
<comment type="similarity">
    <text evidence="1">Belongs to the sigma-70 factor family. ECF subfamily.</text>
</comment>
<dbReference type="RefSeq" id="WP_078666925.1">
    <property type="nucleotide sequence ID" value="NZ_FUWZ01000001.1"/>
</dbReference>
<dbReference type="CDD" id="cd06171">
    <property type="entry name" value="Sigma70_r4"/>
    <property type="match status" value="1"/>
</dbReference>
<proteinExistence type="inferred from homology"/>
<feature type="domain" description="RNA polymerase sigma-70 region 2" evidence="5">
    <location>
        <begin position="26"/>
        <end position="92"/>
    </location>
</feature>
<dbReference type="PANTHER" id="PTHR43133">
    <property type="entry name" value="RNA POLYMERASE ECF-TYPE SIGMA FACTO"/>
    <property type="match status" value="1"/>
</dbReference>
<evidence type="ECO:0000259" key="5">
    <source>
        <dbReference type="Pfam" id="PF04542"/>
    </source>
</evidence>
<dbReference type="SUPFAM" id="SSF88946">
    <property type="entry name" value="Sigma2 domain of RNA polymerase sigma factors"/>
    <property type="match status" value="1"/>
</dbReference>
<dbReference type="NCBIfam" id="TIGR02937">
    <property type="entry name" value="sigma70-ECF"/>
    <property type="match status" value="1"/>
</dbReference>
<evidence type="ECO:0000313" key="8">
    <source>
        <dbReference type="Proteomes" id="UP000190367"/>
    </source>
</evidence>
<dbReference type="InterPro" id="IPR014284">
    <property type="entry name" value="RNA_pol_sigma-70_dom"/>
</dbReference>
<dbReference type="Gene3D" id="1.10.1740.10">
    <property type="match status" value="1"/>
</dbReference>
<dbReference type="AlphaFoldDB" id="A0A1T4KM21"/>
<evidence type="ECO:0000259" key="6">
    <source>
        <dbReference type="Pfam" id="PF08281"/>
    </source>
</evidence>
<gene>
    <name evidence="7" type="ORF">SAMN04488128_101204</name>
</gene>
<feature type="domain" description="RNA polymerase sigma factor 70 region 4 type 2" evidence="6">
    <location>
        <begin position="131"/>
        <end position="177"/>
    </location>
</feature>
<keyword evidence="4" id="KW-0804">Transcription</keyword>
<dbReference type="Pfam" id="PF08281">
    <property type="entry name" value="Sigma70_r4_2"/>
    <property type="match status" value="1"/>
</dbReference>